<evidence type="ECO:0000256" key="5">
    <source>
        <dbReference type="PROSITE-ProRule" id="PRU00723"/>
    </source>
</evidence>
<dbReference type="PANTHER" id="PTHR14493:SF50">
    <property type="entry name" value="RING FINGER PROTEIN UNKEMPT"/>
    <property type="match status" value="1"/>
</dbReference>
<evidence type="ECO:0000313" key="9">
    <source>
        <dbReference type="Proteomes" id="UP001054857"/>
    </source>
</evidence>
<feature type="compositionally biased region" description="Polar residues" evidence="6">
    <location>
        <begin position="445"/>
        <end position="454"/>
    </location>
</feature>
<keyword evidence="9" id="KW-1185">Reference proteome</keyword>
<keyword evidence="2 5" id="KW-0863">Zinc-finger</keyword>
<protein>
    <recommendedName>
        <fullName evidence="7">C3H1-type domain-containing protein</fullName>
    </recommendedName>
</protein>
<dbReference type="PANTHER" id="PTHR14493">
    <property type="entry name" value="UNKEMPT FAMILY MEMBER"/>
    <property type="match status" value="1"/>
</dbReference>
<dbReference type="Pfam" id="PF25512">
    <property type="entry name" value="zf-CCCH_AtC3H23"/>
    <property type="match status" value="1"/>
</dbReference>
<evidence type="ECO:0000256" key="6">
    <source>
        <dbReference type="SAM" id="MobiDB-lite"/>
    </source>
</evidence>
<dbReference type="PROSITE" id="PS50103">
    <property type="entry name" value="ZF_C3H1"/>
    <property type="match status" value="1"/>
</dbReference>
<sequence>MPIVAMLPPEPPSTFEGPKVPYPATEQPAEDSPLYKTDEFRMYCFKVLPCSKRYVHDWTVCPFAHPGEKAKRRDPRVFTYTGVACPDMKKCQRGDACPYAHNVFEYWMHPSRYRTQLCNDGIGCKRKVCFFAHTLDELRVSNVKLLPSDIAAGADAGFDLDPFRPAKSEPSRNAAKPAGASVPNAASCGNEALVEALRTQQQQQARKAAATLQRTASRGLAAELQQMQMLQQLQTVLASTQGLGALSQQVPQQYSVDNLVGAMMSQMRLGGGGAAAAGPQHALPMGSGATPGLLDAIVQQTVQQVLANNAAQQAAATLLLLQQQQQQQAAAAAAAMAQQQQQSQQAAHAQALLEHLLQQQQQQSHERNAAAHGLPDQHELHAALAMLHQQQHHHHQQQHQFPPMGPLPPYVGAQSQGPPASAPMPIGRPAPSSLEEFAPATASFGMSPSVQQQHPLPHSLEGPGAPSGHVGSLPASLRSSGTGMTAGSSLGMQSPGTLALAPARSAPLPSDVVVPSAAVTPSSPRSQTEPPPSNGSPPADASLSSTMSGHTAASALSAAATSSSYFSHEVSRSSFESYRSSELELSLHLAAGQHPGLCRDSDGAAAAAHFDMLKPTLRQPQGAFMPDGLLSRSPCSPGIGPIAEEPALVQEARRRQLLMAAAAQTQAANNGSAGAMTMCGAPGMHGGPGFHDLLADQAAMGAFAQPGFGM</sequence>
<evidence type="ECO:0000256" key="3">
    <source>
        <dbReference type="ARBA" id="ARBA00022833"/>
    </source>
</evidence>
<dbReference type="GO" id="GO:0008270">
    <property type="term" value="F:zinc ion binding"/>
    <property type="evidence" value="ECO:0007669"/>
    <property type="project" value="UniProtKB-KW"/>
</dbReference>
<dbReference type="Proteomes" id="UP001054857">
    <property type="component" value="Unassembled WGS sequence"/>
</dbReference>
<dbReference type="Gene3D" id="3.30.1370.210">
    <property type="match status" value="1"/>
</dbReference>
<evidence type="ECO:0000313" key="8">
    <source>
        <dbReference type="EMBL" id="GFR41500.1"/>
    </source>
</evidence>
<evidence type="ECO:0000256" key="4">
    <source>
        <dbReference type="ARBA" id="ARBA00023125"/>
    </source>
</evidence>
<keyword evidence="1 5" id="KW-0479">Metal-binding</keyword>
<feature type="zinc finger region" description="C3H1-type" evidence="5">
    <location>
        <begin position="79"/>
        <end position="104"/>
    </location>
</feature>
<dbReference type="GO" id="GO:0003677">
    <property type="term" value="F:DNA binding"/>
    <property type="evidence" value="ECO:0007669"/>
    <property type="project" value="UniProtKB-KW"/>
</dbReference>
<dbReference type="InterPro" id="IPR057444">
    <property type="entry name" value="Znf-CCCH_AtC3H23-like"/>
</dbReference>
<feature type="compositionally biased region" description="Low complexity" evidence="6">
    <location>
        <begin position="498"/>
        <end position="524"/>
    </location>
</feature>
<feature type="domain" description="C3H1-type" evidence="7">
    <location>
        <begin position="79"/>
        <end position="104"/>
    </location>
</feature>
<dbReference type="EMBL" id="BMAR01000001">
    <property type="protein sequence ID" value="GFR41500.1"/>
    <property type="molecule type" value="Genomic_DNA"/>
</dbReference>
<proteinExistence type="predicted"/>
<keyword evidence="4" id="KW-0238">DNA-binding</keyword>
<feature type="compositionally biased region" description="Polar residues" evidence="6">
    <location>
        <begin position="477"/>
        <end position="496"/>
    </location>
</feature>
<feature type="region of interest" description="Disordered" evidence="6">
    <location>
        <begin position="445"/>
        <end position="548"/>
    </location>
</feature>
<dbReference type="InterPro" id="IPR000571">
    <property type="entry name" value="Znf_CCCH"/>
</dbReference>
<evidence type="ECO:0000259" key="7">
    <source>
        <dbReference type="PROSITE" id="PS50103"/>
    </source>
</evidence>
<feature type="region of interest" description="Disordered" evidence="6">
    <location>
        <begin position="1"/>
        <end position="30"/>
    </location>
</feature>
<dbReference type="InterPro" id="IPR045234">
    <property type="entry name" value="Unkempt-like"/>
</dbReference>
<gene>
    <name evidence="8" type="ORF">Agub_g2194</name>
</gene>
<reference evidence="8 9" key="1">
    <citation type="journal article" date="2021" name="Sci. Rep.">
        <title>Genome sequencing of the multicellular alga Astrephomene provides insights into convergent evolution of germ-soma differentiation.</title>
        <authorList>
            <person name="Yamashita S."/>
            <person name="Yamamoto K."/>
            <person name="Matsuzaki R."/>
            <person name="Suzuki S."/>
            <person name="Yamaguchi H."/>
            <person name="Hirooka S."/>
            <person name="Minakuchi Y."/>
            <person name="Miyagishima S."/>
            <person name="Kawachi M."/>
            <person name="Toyoda A."/>
            <person name="Nozaki H."/>
        </authorList>
    </citation>
    <scope>NUCLEOTIDE SEQUENCE [LARGE SCALE GENOMIC DNA]</scope>
    <source>
        <strain evidence="8 9">NIES-4017</strain>
    </source>
</reference>
<comment type="caution">
    <text evidence="8">The sequence shown here is derived from an EMBL/GenBank/DDBJ whole genome shotgun (WGS) entry which is preliminary data.</text>
</comment>
<organism evidence="8 9">
    <name type="scientific">Astrephomene gubernaculifera</name>
    <dbReference type="NCBI Taxonomy" id="47775"/>
    <lineage>
        <taxon>Eukaryota</taxon>
        <taxon>Viridiplantae</taxon>
        <taxon>Chlorophyta</taxon>
        <taxon>core chlorophytes</taxon>
        <taxon>Chlorophyceae</taxon>
        <taxon>CS clade</taxon>
        <taxon>Chlamydomonadales</taxon>
        <taxon>Astrephomenaceae</taxon>
        <taxon>Astrephomene</taxon>
    </lineage>
</organism>
<feature type="region of interest" description="Disordered" evidence="6">
    <location>
        <begin position="389"/>
        <end position="433"/>
    </location>
</feature>
<evidence type="ECO:0000256" key="1">
    <source>
        <dbReference type="ARBA" id="ARBA00022723"/>
    </source>
</evidence>
<accession>A0AAD3DGQ9</accession>
<name>A0AAD3DGQ9_9CHLO</name>
<dbReference type="AlphaFoldDB" id="A0AAD3DGQ9"/>
<keyword evidence="3 5" id="KW-0862">Zinc</keyword>
<evidence type="ECO:0000256" key="2">
    <source>
        <dbReference type="ARBA" id="ARBA00022771"/>
    </source>
</evidence>